<accession>A0A6G1GK28</accession>
<dbReference type="InterPro" id="IPR041698">
    <property type="entry name" value="Methyltransf_25"/>
</dbReference>
<name>A0A6G1GK28_9PEZI</name>
<dbReference type="Gene3D" id="3.40.50.150">
    <property type="entry name" value="Vaccinia Virus protein VP39"/>
    <property type="match status" value="1"/>
</dbReference>
<evidence type="ECO:0000313" key="6">
    <source>
        <dbReference type="Proteomes" id="UP000800041"/>
    </source>
</evidence>
<evidence type="ECO:0000256" key="3">
    <source>
        <dbReference type="SAM" id="Phobius"/>
    </source>
</evidence>
<dbReference type="EMBL" id="ML977202">
    <property type="protein sequence ID" value="KAF1981303.1"/>
    <property type="molecule type" value="Genomic_DNA"/>
</dbReference>
<keyword evidence="1 5" id="KW-0808">Transferase</keyword>
<feature type="domain" description="Methyltransferase" evidence="4">
    <location>
        <begin position="19"/>
        <end position="113"/>
    </location>
</feature>
<keyword evidence="5" id="KW-0489">Methyltransferase</keyword>
<organism evidence="5 6">
    <name type="scientific">Aulographum hederae CBS 113979</name>
    <dbReference type="NCBI Taxonomy" id="1176131"/>
    <lineage>
        <taxon>Eukaryota</taxon>
        <taxon>Fungi</taxon>
        <taxon>Dikarya</taxon>
        <taxon>Ascomycota</taxon>
        <taxon>Pezizomycotina</taxon>
        <taxon>Dothideomycetes</taxon>
        <taxon>Pleosporomycetidae</taxon>
        <taxon>Aulographales</taxon>
        <taxon>Aulographaceae</taxon>
    </lineage>
</organism>
<dbReference type="GO" id="GO:0003838">
    <property type="term" value="F:sterol 24-C-methyltransferase activity"/>
    <property type="evidence" value="ECO:0007669"/>
    <property type="project" value="TreeGrafter"/>
</dbReference>
<keyword evidence="6" id="KW-1185">Reference proteome</keyword>
<dbReference type="CDD" id="cd02440">
    <property type="entry name" value="AdoMet_MTases"/>
    <property type="match status" value="1"/>
</dbReference>
<reference evidence="5" key="1">
    <citation type="journal article" date="2020" name="Stud. Mycol.">
        <title>101 Dothideomycetes genomes: a test case for predicting lifestyles and emergence of pathogens.</title>
        <authorList>
            <person name="Haridas S."/>
            <person name="Albert R."/>
            <person name="Binder M."/>
            <person name="Bloem J."/>
            <person name="Labutti K."/>
            <person name="Salamov A."/>
            <person name="Andreopoulos B."/>
            <person name="Baker S."/>
            <person name="Barry K."/>
            <person name="Bills G."/>
            <person name="Bluhm B."/>
            <person name="Cannon C."/>
            <person name="Castanera R."/>
            <person name="Culley D."/>
            <person name="Daum C."/>
            <person name="Ezra D."/>
            <person name="Gonzalez J."/>
            <person name="Henrissat B."/>
            <person name="Kuo A."/>
            <person name="Liang C."/>
            <person name="Lipzen A."/>
            <person name="Lutzoni F."/>
            <person name="Magnuson J."/>
            <person name="Mondo S."/>
            <person name="Nolan M."/>
            <person name="Ohm R."/>
            <person name="Pangilinan J."/>
            <person name="Park H.-J."/>
            <person name="Ramirez L."/>
            <person name="Alfaro M."/>
            <person name="Sun H."/>
            <person name="Tritt A."/>
            <person name="Yoshinaga Y."/>
            <person name="Zwiers L.-H."/>
            <person name="Turgeon B."/>
            <person name="Goodwin S."/>
            <person name="Spatafora J."/>
            <person name="Crous P."/>
            <person name="Grigoriev I."/>
        </authorList>
    </citation>
    <scope>NUCLEOTIDE SEQUENCE</scope>
    <source>
        <strain evidence="5">CBS 113979</strain>
    </source>
</reference>
<keyword evidence="3" id="KW-0472">Membrane</keyword>
<dbReference type="InterPro" id="IPR050447">
    <property type="entry name" value="Erg6_SMT_methyltransf"/>
</dbReference>
<evidence type="ECO:0000256" key="2">
    <source>
        <dbReference type="ARBA" id="ARBA00038188"/>
    </source>
</evidence>
<dbReference type="GO" id="GO:0006696">
    <property type="term" value="P:ergosterol biosynthetic process"/>
    <property type="evidence" value="ECO:0007669"/>
    <property type="project" value="TreeGrafter"/>
</dbReference>
<evidence type="ECO:0000256" key="1">
    <source>
        <dbReference type="ARBA" id="ARBA00022679"/>
    </source>
</evidence>
<gene>
    <name evidence="5" type="ORF">K402DRAFT_398667</name>
</gene>
<sequence>MEDHLFELLHLPKDQDLTVLDAGCGVGHVAIHMAEKGLNVEAIDVVPHHVEKAQKHVRAANLSHKIQVQHMDYHHLSFPNECFDGVYTMETLVHATSPDEVLRKFFETLKPGGHLAMHEYDHIPLSEAPPDLRKSMDLVNKYSAMPTNSRFEIGVLEEMLRKAGFVDVELKDISQHIWPMLKLFYLVGVLPLIIIRFFGLEKYFVNTVAGVESWRGRKLWRYVAVSARKPEKS</sequence>
<dbReference type="PANTHER" id="PTHR44068:SF1">
    <property type="entry name" value="HYPOTHETICAL LOC100005854"/>
    <property type="match status" value="1"/>
</dbReference>
<dbReference type="AlphaFoldDB" id="A0A6G1GK28"/>
<protein>
    <submittedName>
        <fullName evidence="5">S-adenosyl-L-methionine-dependent methyltransferase</fullName>
    </submittedName>
</protein>
<dbReference type="Proteomes" id="UP000800041">
    <property type="component" value="Unassembled WGS sequence"/>
</dbReference>
<dbReference type="Pfam" id="PF13649">
    <property type="entry name" value="Methyltransf_25"/>
    <property type="match status" value="1"/>
</dbReference>
<dbReference type="OrthoDB" id="540004at2759"/>
<evidence type="ECO:0000259" key="4">
    <source>
        <dbReference type="Pfam" id="PF13649"/>
    </source>
</evidence>
<dbReference type="SUPFAM" id="SSF53335">
    <property type="entry name" value="S-adenosyl-L-methionine-dependent methyltransferases"/>
    <property type="match status" value="1"/>
</dbReference>
<dbReference type="InterPro" id="IPR029063">
    <property type="entry name" value="SAM-dependent_MTases_sf"/>
</dbReference>
<dbReference type="GO" id="GO:0032259">
    <property type="term" value="P:methylation"/>
    <property type="evidence" value="ECO:0007669"/>
    <property type="project" value="UniProtKB-KW"/>
</dbReference>
<comment type="similarity">
    <text evidence="2">Belongs to the class I-like SAM-binding methyltransferase superfamily. Erg6/SMT family.</text>
</comment>
<keyword evidence="3" id="KW-0812">Transmembrane</keyword>
<dbReference type="GO" id="GO:0005783">
    <property type="term" value="C:endoplasmic reticulum"/>
    <property type="evidence" value="ECO:0007669"/>
    <property type="project" value="TreeGrafter"/>
</dbReference>
<dbReference type="PANTHER" id="PTHR44068">
    <property type="entry name" value="ZGC:194242"/>
    <property type="match status" value="1"/>
</dbReference>
<feature type="transmembrane region" description="Helical" evidence="3">
    <location>
        <begin position="183"/>
        <end position="200"/>
    </location>
</feature>
<proteinExistence type="inferred from homology"/>
<keyword evidence="3" id="KW-1133">Transmembrane helix</keyword>
<evidence type="ECO:0000313" key="5">
    <source>
        <dbReference type="EMBL" id="KAF1981303.1"/>
    </source>
</evidence>